<name>A0ABR3VYJ4_9PEZI</name>
<organism evidence="1 2">
    <name type="scientific">Diaporthe australafricana</name>
    <dbReference type="NCBI Taxonomy" id="127596"/>
    <lineage>
        <taxon>Eukaryota</taxon>
        <taxon>Fungi</taxon>
        <taxon>Dikarya</taxon>
        <taxon>Ascomycota</taxon>
        <taxon>Pezizomycotina</taxon>
        <taxon>Sordariomycetes</taxon>
        <taxon>Sordariomycetidae</taxon>
        <taxon>Diaporthales</taxon>
        <taxon>Diaporthaceae</taxon>
        <taxon>Diaporthe</taxon>
    </lineage>
</organism>
<reference evidence="1 2" key="1">
    <citation type="journal article" date="2024" name="IMA Fungus">
        <title>IMA Genome - F19 : A genome assembly and annotation guide to empower mycologists, including annotated draft genome sequences of Ceratocystis pirilliformis, Diaporthe australafricana, Fusarium ophioides, Paecilomyces lecythidis, and Sporothrix stenoceras.</title>
        <authorList>
            <person name="Aylward J."/>
            <person name="Wilson A.M."/>
            <person name="Visagie C.M."/>
            <person name="Spraker J."/>
            <person name="Barnes I."/>
            <person name="Buitendag C."/>
            <person name="Ceriani C."/>
            <person name="Del Mar Angel L."/>
            <person name="du Plessis D."/>
            <person name="Fuchs T."/>
            <person name="Gasser K."/>
            <person name="Kramer D."/>
            <person name="Li W."/>
            <person name="Munsamy K."/>
            <person name="Piso A."/>
            <person name="Price J.L."/>
            <person name="Sonnekus B."/>
            <person name="Thomas C."/>
            <person name="van der Nest A."/>
            <person name="van Dijk A."/>
            <person name="van Heerden A."/>
            <person name="van Vuuren N."/>
            <person name="Yilmaz N."/>
            <person name="Duong T.A."/>
            <person name="van der Merwe N.A."/>
            <person name="Wingfield M.J."/>
            <person name="Wingfield B.D."/>
        </authorList>
    </citation>
    <scope>NUCLEOTIDE SEQUENCE [LARGE SCALE GENOMIC DNA]</scope>
    <source>
        <strain evidence="1 2">CMW 18300</strain>
    </source>
</reference>
<dbReference type="Proteomes" id="UP001583177">
    <property type="component" value="Unassembled WGS sequence"/>
</dbReference>
<gene>
    <name evidence="1" type="ORF">Daus18300_013574</name>
</gene>
<evidence type="ECO:0000313" key="2">
    <source>
        <dbReference type="Proteomes" id="UP001583177"/>
    </source>
</evidence>
<proteinExistence type="predicted"/>
<dbReference type="EMBL" id="JAWRVE010000217">
    <property type="protein sequence ID" value="KAL1848521.1"/>
    <property type="molecule type" value="Genomic_DNA"/>
</dbReference>
<evidence type="ECO:0000313" key="1">
    <source>
        <dbReference type="EMBL" id="KAL1848521.1"/>
    </source>
</evidence>
<sequence length="347" mass="38020">MYATQSQVSPAVYVPQQLGHPATTADPLEPFRPRAFEFSLSINRIETLSDFADVVHAESPNIRVFSLKELELTDAQMQEASLDNDGTYIARQSGWLRLELGVSGYRGAKFLRRTDGQRVAAALLKLPLSPYGYLMSSERSLCRAMLCEAAHALPQLLTRTMWSVDDGPFALLESAVRENLRVAMADFYQLSQPAKPTRLYFEALFKLDTALDAAITGPATASTEQEELIALSMGCVMVTSPEFRSLVAQSARLLVQGFDGKMSMDMTGGQVKVPTVLNFIAEFPVDLDDIAPHVDAASRSGTVEIPLAKFMLICQRAALRSAMLDSALDSIPLFEAVARLQNVVHIA</sequence>
<keyword evidence="2" id="KW-1185">Reference proteome</keyword>
<accession>A0ABR3VYJ4</accession>
<comment type="caution">
    <text evidence="1">The sequence shown here is derived from an EMBL/GenBank/DDBJ whole genome shotgun (WGS) entry which is preliminary data.</text>
</comment>
<protein>
    <submittedName>
        <fullName evidence="1">Uncharacterized protein</fullName>
    </submittedName>
</protein>